<dbReference type="Pfam" id="PF02668">
    <property type="entry name" value="TauD"/>
    <property type="match status" value="1"/>
</dbReference>
<dbReference type="InterPro" id="IPR051178">
    <property type="entry name" value="TfdA_dioxygenase"/>
</dbReference>
<evidence type="ECO:0000256" key="1">
    <source>
        <dbReference type="ARBA" id="ARBA00005896"/>
    </source>
</evidence>
<dbReference type="InterPro" id="IPR042098">
    <property type="entry name" value="TauD-like_sf"/>
</dbReference>
<keyword evidence="5" id="KW-0408">Iron</keyword>
<protein>
    <recommendedName>
        <fullName evidence="6">TauD/TfdA-like domain-containing protein</fullName>
    </recommendedName>
</protein>
<proteinExistence type="inferred from homology"/>
<evidence type="ECO:0000259" key="6">
    <source>
        <dbReference type="Pfam" id="PF02668"/>
    </source>
</evidence>
<reference evidence="7" key="1">
    <citation type="journal article" date="2021" name="Genome Biol. Evol.">
        <title>A High-Quality Reference Genome for a Parasitic Bivalve with Doubly Uniparental Inheritance (Bivalvia: Unionida).</title>
        <authorList>
            <person name="Smith C.H."/>
        </authorList>
    </citation>
    <scope>NUCLEOTIDE SEQUENCE</scope>
    <source>
        <strain evidence="7">CHS0354</strain>
    </source>
</reference>
<dbReference type="EMBL" id="JAEAOA010001195">
    <property type="protein sequence ID" value="KAK3592085.1"/>
    <property type="molecule type" value="Genomic_DNA"/>
</dbReference>
<feature type="domain" description="TauD/TfdA-like" evidence="6">
    <location>
        <begin position="8"/>
        <end position="247"/>
    </location>
</feature>
<keyword evidence="3" id="KW-0223">Dioxygenase</keyword>
<dbReference type="SUPFAM" id="SSF51197">
    <property type="entry name" value="Clavaminate synthase-like"/>
    <property type="match status" value="1"/>
</dbReference>
<evidence type="ECO:0000256" key="4">
    <source>
        <dbReference type="ARBA" id="ARBA00023002"/>
    </source>
</evidence>
<sequence>MDLSLLKLGAEVRGIRLADTVPEETINHIKDLVHKHKILIFRDQGIITGERHVEISRWFGELESTFYKHCRSPHPDIFRVSNDEKEGCTNVGRTGWHIDGSFLEAPFSFSIYHIVSVPKMGNTDFVSFDQLLESLTQEVRSQWDRLWIVSDRRSGLTHPLIYPHPITGQETLCFHLGMTEMFVWDLDTDHPRTTDWLETTKILKSIHQEIIKNKRELIYSHKWEEGDFIISDNLAVGHEATPETQWHRSEVGLRILHRTTIRGTNVPTKQKDKNRLPTS</sequence>
<organism evidence="7 8">
    <name type="scientific">Potamilus streckersoni</name>
    <dbReference type="NCBI Taxonomy" id="2493646"/>
    <lineage>
        <taxon>Eukaryota</taxon>
        <taxon>Metazoa</taxon>
        <taxon>Spiralia</taxon>
        <taxon>Lophotrochozoa</taxon>
        <taxon>Mollusca</taxon>
        <taxon>Bivalvia</taxon>
        <taxon>Autobranchia</taxon>
        <taxon>Heteroconchia</taxon>
        <taxon>Palaeoheterodonta</taxon>
        <taxon>Unionida</taxon>
        <taxon>Unionoidea</taxon>
        <taxon>Unionidae</taxon>
        <taxon>Ambleminae</taxon>
        <taxon>Lampsilini</taxon>
        <taxon>Potamilus</taxon>
    </lineage>
</organism>
<accession>A0AAE0SHI3</accession>
<dbReference type="PANTHER" id="PTHR43779">
    <property type="entry name" value="DIOXYGENASE RV0097-RELATED"/>
    <property type="match status" value="1"/>
</dbReference>
<reference evidence="7" key="3">
    <citation type="submission" date="2023-05" db="EMBL/GenBank/DDBJ databases">
        <authorList>
            <person name="Smith C.H."/>
        </authorList>
    </citation>
    <scope>NUCLEOTIDE SEQUENCE</scope>
    <source>
        <strain evidence="7">CHS0354</strain>
        <tissue evidence="7">Mantle</tissue>
    </source>
</reference>
<dbReference type="GO" id="GO:0046872">
    <property type="term" value="F:metal ion binding"/>
    <property type="evidence" value="ECO:0007669"/>
    <property type="project" value="UniProtKB-KW"/>
</dbReference>
<reference evidence="7" key="2">
    <citation type="journal article" date="2021" name="Genome Biol. Evol.">
        <title>Developing a high-quality reference genome for a parasitic bivalve with doubly uniparental inheritance (Bivalvia: Unionida).</title>
        <authorList>
            <person name="Smith C.H."/>
        </authorList>
    </citation>
    <scope>NUCLEOTIDE SEQUENCE</scope>
    <source>
        <strain evidence="7">CHS0354</strain>
        <tissue evidence="7">Mantle</tissue>
    </source>
</reference>
<dbReference type="Gene3D" id="3.60.130.10">
    <property type="entry name" value="Clavaminate synthase-like"/>
    <property type="match status" value="1"/>
</dbReference>
<keyword evidence="2" id="KW-0479">Metal-binding</keyword>
<evidence type="ECO:0000256" key="5">
    <source>
        <dbReference type="ARBA" id="ARBA00023004"/>
    </source>
</evidence>
<evidence type="ECO:0000313" key="7">
    <source>
        <dbReference type="EMBL" id="KAK3592085.1"/>
    </source>
</evidence>
<dbReference type="GO" id="GO:0051213">
    <property type="term" value="F:dioxygenase activity"/>
    <property type="evidence" value="ECO:0007669"/>
    <property type="project" value="UniProtKB-KW"/>
</dbReference>
<dbReference type="Proteomes" id="UP001195483">
    <property type="component" value="Unassembled WGS sequence"/>
</dbReference>
<dbReference type="InterPro" id="IPR003819">
    <property type="entry name" value="TauD/TfdA-like"/>
</dbReference>
<comment type="caution">
    <text evidence="7">The sequence shown here is derived from an EMBL/GenBank/DDBJ whole genome shotgun (WGS) entry which is preliminary data.</text>
</comment>
<evidence type="ECO:0000256" key="3">
    <source>
        <dbReference type="ARBA" id="ARBA00022964"/>
    </source>
</evidence>
<evidence type="ECO:0000256" key="2">
    <source>
        <dbReference type="ARBA" id="ARBA00022723"/>
    </source>
</evidence>
<dbReference type="AlphaFoldDB" id="A0AAE0SHI3"/>
<gene>
    <name evidence="7" type="ORF">CHS0354_019341</name>
</gene>
<keyword evidence="4" id="KW-0560">Oxidoreductase</keyword>
<keyword evidence="8" id="KW-1185">Reference proteome</keyword>
<comment type="similarity">
    <text evidence="1">Belongs to the TfdA dioxygenase family.</text>
</comment>
<dbReference type="PANTHER" id="PTHR43779:SF3">
    <property type="entry name" value="(3R)-3-[(CARBOXYMETHYL)AMINO]FATTY ACID OXYGENASE_DECARBOXYLASE"/>
    <property type="match status" value="1"/>
</dbReference>
<evidence type="ECO:0000313" key="8">
    <source>
        <dbReference type="Proteomes" id="UP001195483"/>
    </source>
</evidence>
<name>A0AAE0SHI3_9BIVA</name>